<dbReference type="Proteomes" id="UP000199545">
    <property type="component" value="Unassembled WGS sequence"/>
</dbReference>
<dbReference type="GO" id="GO:0005886">
    <property type="term" value="C:plasma membrane"/>
    <property type="evidence" value="ECO:0007669"/>
    <property type="project" value="UniProtKB-SubCell"/>
</dbReference>
<feature type="transmembrane region" description="Helical" evidence="6">
    <location>
        <begin position="16"/>
        <end position="34"/>
    </location>
</feature>
<evidence type="ECO:0000256" key="3">
    <source>
        <dbReference type="ARBA" id="ARBA00022692"/>
    </source>
</evidence>
<keyword evidence="8" id="KW-1185">Reference proteome</keyword>
<evidence type="ECO:0000256" key="1">
    <source>
        <dbReference type="ARBA" id="ARBA00004651"/>
    </source>
</evidence>
<dbReference type="EMBL" id="FORR01000011">
    <property type="protein sequence ID" value="SFJ51303.1"/>
    <property type="molecule type" value="Genomic_DNA"/>
</dbReference>
<evidence type="ECO:0000256" key="6">
    <source>
        <dbReference type="SAM" id="Phobius"/>
    </source>
</evidence>
<protein>
    <submittedName>
        <fullName evidence="7">Putative membrane protein</fullName>
    </submittedName>
</protein>
<organism evidence="7 8">
    <name type="scientific">Thermoflavimicrobium dichotomicum</name>
    <dbReference type="NCBI Taxonomy" id="46223"/>
    <lineage>
        <taxon>Bacteria</taxon>
        <taxon>Bacillati</taxon>
        <taxon>Bacillota</taxon>
        <taxon>Bacilli</taxon>
        <taxon>Bacillales</taxon>
        <taxon>Thermoactinomycetaceae</taxon>
        <taxon>Thermoflavimicrobium</taxon>
    </lineage>
</organism>
<dbReference type="InterPro" id="IPR019108">
    <property type="entry name" value="Caa3_assmbl_CtaG-rel"/>
</dbReference>
<keyword evidence="2" id="KW-1003">Cell membrane</keyword>
<feature type="transmembrane region" description="Helical" evidence="6">
    <location>
        <begin position="54"/>
        <end position="75"/>
    </location>
</feature>
<feature type="transmembrane region" description="Helical" evidence="6">
    <location>
        <begin position="87"/>
        <end position="106"/>
    </location>
</feature>
<gene>
    <name evidence="7" type="ORF">SAMN05421852_11180</name>
</gene>
<dbReference type="AlphaFoldDB" id="A0A1I3RXJ3"/>
<proteinExistence type="predicted"/>
<comment type="subcellular location">
    <subcellularLocation>
        <location evidence="1">Cell membrane</location>
        <topology evidence="1">Multi-pass membrane protein</topology>
    </subcellularLocation>
</comment>
<dbReference type="RefSeq" id="WP_093230542.1">
    <property type="nucleotide sequence ID" value="NZ_FORR01000011.1"/>
</dbReference>
<dbReference type="Pfam" id="PF09678">
    <property type="entry name" value="Caa3_CtaG"/>
    <property type="match status" value="1"/>
</dbReference>
<sequence length="285" mass="33013">MSAKEFFELFTYTANWNLPLNLLFIGIAVIYLLLVGPMRHRFAGAEPVKESQKFFFLMGLIVYYFTLGSPLDLLAHELFSMHMLQMSLLYIVLPPLLLLGVPAWMFRPLIKIRWIRAIGRFFTRPLIILFVFNGLLSLYHFPYIFDAIMNSMLLHFVSHAILMFTALCMWWPIIAPVPELDRVKPLMKLAYIFANGILLTPACALIIFADHVLFDAYAKMSELAPVMNPIDDQQLGGIIMKIVQEVVYITAIGFVFVRWLREQRAKDKQELEAYFKQKNIPTPQE</sequence>
<feature type="transmembrane region" description="Helical" evidence="6">
    <location>
        <begin position="126"/>
        <end position="145"/>
    </location>
</feature>
<name>A0A1I3RXJ3_9BACL</name>
<accession>A0A1I3RXJ3</accession>
<keyword evidence="4 6" id="KW-1133">Transmembrane helix</keyword>
<dbReference type="OrthoDB" id="128422at2"/>
<evidence type="ECO:0000313" key="8">
    <source>
        <dbReference type="Proteomes" id="UP000199545"/>
    </source>
</evidence>
<evidence type="ECO:0000256" key="4">
    <source>
        <dbReference type="ARBA" id="ARBA00022989"/>
    </source>
</evidence>
<evidence type="ECO:0000256" key="5">
    <source>
        <dbReference type="ARBA" id="ARBA00023136"/>
    </source>
</evidence>
<reference evidence="7 8" key="1">
    <citation type="submission" date="2016-10" db="EMBL/GenBank/DDBJ databases">
        <authorList>
            <person name="de Groot N.N."/>
        </authorList>
    </citation>
    <scope>NUCLEOTIDE SEQUENCE [LARGE SCALE GENOMIC DNA]</scope>
    <source>
        <strain evidence="7 8">DSM 44778</strain>
    </source>
</reference>
<feature type="transmembrane region" description="Helical" evidence="6">
    <location>
        <begin position="157"/>
        <end position="177"/>
    </location>
</feature>
<dbReference type="STRING" id="46223.SAMN05421852_11180"/>
<feature type="transmembrane region" description="Helical" evidence="6">
    <location>
        <begin position="234"/>
        <end position="260"/>
    </location>
</feature>
<keyword evidence="5 6" id="KW-0472">Membrane</keyword>
<evidence type="ECO:0000256" key="2">
    <source>
        <dbReference type="ARBA" id="ARBA00022475"/>
    </source>
</evidence>
<feature type="transmembrane region" description="Helical" evidence="6">
    <location>
        <begin position="189"/>
        <end position="214"/>
    </location>
</feature>
<evidence type="ECO:0000313" key="7">
    <source>
        <dbReference type="EMBL" id="SFJ51303.1"/>
    </source>
</evidence>
<keyword evidence="3 6" id="KW-0812">Transmembrane</keyword>